<feature type="transmembrane region" description="Helical" evidence="10">
    <location>
        <begin position="99"/>
        <end position="121"/>
    </location>
</feature>
<evidence type="ECO:0000256" key="3">
    <source>
        <dbReference type="ARBA" id="ARBA00011881"/>
    </source>
</evidence>
<keyword evidence="7" id="KW-0677">Repeat</keyword>
<feature type="transmembrane region" description="Helical" evidence="10">
    <location>
        <begin position="141"/>
        <end position="161"/>
    </location>
</feature>
<dbReference type="FunFam" id="1.20.1080.10:FF:000009">
    <property type="entry name" value="aquaporin-4 isoform X1"/>
    <property type="match status" value="2"/>
</dbReference>
<accession>T1IS40</accession>
<dbReference type="Proteomes" id="UP000014500">
    <property type="component" value="Unassembled WGS sequence"/>
</dbReference>
<dbReference type="InterPro" id="IPR022357">
    <property type="entry name" value="MIP_CS"/>
</dbReference>
<dbReference type="PANTHER" id="PTHR19139">
    <property type="entry name" value="AQUAPORIN TRANSPORTER"/>
    <property type="match status" value="1"/>
</dbReference>
<dbReference type="InterPro" id="IPR034294">
    <property type="entry name" value="Aquaporin_transptr"/>
</dbReference>
<dbReference type="PRINTS" id="PR00783">
    <property type="entry name" value="MINTRINSICP"/>
</dbReference>
<reference evidence="11" key="2">
    <citation type="submission" date="2015-02" db="UniProtKB">
        <authorList>
            <consortium name="EnsemblMetazoa"/>
        </authorList>
    </citation>
    <scope>IDENTIFICATION</scope>
</reference>
<dbReference type="HOGENOM" id="CLU_486027_0_0_1"/>
<name>T1IS40_STRMM</name>
<feature type="transmembrane region" description="Helical" evidence="10">
    <location>
        <begin position="27"/>
        <end position="51"/>
    </location>
</feature>
<organism evidence="11 12">
    <name type="scientific">Strigamia maritima</name>
    <name type="common">European centipede</name>
    <name type="synonym">Geophilus maritimus</name>
    <dbReference type="NCBI Taxonomy" id="126957"/>
    <lineage>
        <taxon>Eukaryota</taxon>
        <taxon>Metazoa</taxon>
        <taxon>Ecdysozoa</taxon>
        <taxon>Arthropoda</taxon>
        <taxon>Myriapoda</taxon>
        <taxon>Chilopoda</taxon>
        <taxon>Pleurostigmophora</taxon>
        <taxon>Geophilomorpha</taxon>
        <taxon>Linotaeniidae</taxon>
        <taxon>Strigamia</taxon>
    </lineage>
</organism>
<dbReference type="SUPFAM" id="SSF81338">
    <property type="entry name" value="Aquaporin-like"/>
    <property type="match status" value="2"/>
</dbReference>
<feature type="transmembrane region" description="Helical" evidence="10">
    <location>
        <begin position="440"/>
        <end position="460"/>
    </location>
</feature>
<dbReference type="GO" id="GO:0048878">
    <property type="term" value="P:chemical homeostasis"/>
    <property type="evidence" value="ECO:0007669"/>
    <property type="project" value="UniProtKB-ARBA"/>
</dbReference>
<feature type="transmembrane region" description="Helical" evidence="10">
    <location>
        <begin position="57"/>
        <end position="78"/>
    </location>
</feature>
<evidence type="ECO:0000256" key="4">
    <source>
        <dbReference type="ARBA" id="ARBA00022448"/>
    </source>
</evidence>
<dbReference type="CDD" id="cd00333">
    <property type="entry name" value="MIP"/>
    <property type="match status" value="2"/>
</dbReference>
<dbReference type="eggNOG" id="KOG0223">
    <property type="taxonomic scope" value="Eukaryota"/>
</dbReference>
<reference evidence="12" key="1">
    <citation type="submission" date="2011-05" db="EMBL/GenBank/DDBJ databases">
        <authorList>
            <person name="Richards S.R."/>
            <person name="Qu J."/>
            <person name="Jiang H."/>
            <person name="Jhangiani S.N."/>
            <person name="Agravi P."/>
            <person name="Goodspeed R."/>
            <person name="Gross S."/>
            <person name="Mandapat C."/>
            <person name="Jackson L."/>
            <person name="Mathew T."/>
            <person name="Pu L."/>
            <person name="Thornton R."/>
            <person name="Saada N."/>
            <person name="Wilczek-Boney K.B."/>
            <person name="Lee S."/>
            <person name="Kovar C."/>
            <person name="Wu Y."/>
            <person name="Scherer S.E."/>
            <person name="Worley K.C."/>
            <person name="Muzny D.M."/>
            <person name="Gibbs R."/>
        </authorList>
    </citation>
    <scope>NUCLEOTIDE SEQUENCE</scope>
    <source>
        <strain evidence="12">Brora</strain>
    </source>
</reference>
<dbReference type="GO" id="GO:0015250">
    <property type="term" value="F:water channel activity"/>
    <property type="evidence" value="ECO:0007669"/>
    <property type="project" value="UniProtKB-ARBA"/>
</dbReference>
<dbReference type="Gene3D" id="1.20.1080.10">
    <property type="entry name" value="Glycerol uptake facilitator protein"/>
    <property type="match status" value="2"/>
</dbReference>
<feature type="transmembrane region" description="Helical" evidence="10">
    <location>
        <begin position="366"/>
        <end position="387"/>
    </location>
</feature>
<feature type="transmembrane region" description="Helical" evidence="10">
    <location>
        <begin position="294"/>
        <end position="316"/>
    </location>
</feature>
<evidence type="ECO:0000256" key="5">
    <source>
        <dbReference type="ARBA" id="ARBA00022475"/>
    </source>
</evidence>
<keyword evidence="5" id="KW-1003">Cell membrane</keyword>
<feature type="transmembrane region" description="Helical" evidence="10">
    <location>
        <begin position="322"/>
        <end position="345"/>
    </location>
</feature>
<keyword evidence="9 10" id="KW-0472">Membrane</keyword>
<dbReference type="NCBIfam" id="TIGR00861">
    <property type="entry name" value="MIP"/>
    <property type="match status" value="2"/>
</dbReference>
<evidence type="ECO:0000313" key="12">
    <source>
        <dbReference type="Proteomes" id="UP000014500"/>
    </source>
</evidence>
<evidence type="ECO:0000256" key="1">
    <source>
        <dbReference type="ARBA" id="ARBA00004651"/>
    </source>
</evidence>
<comment type="subcellular location">
    <subcellularLocation>
        <location evidence="1">Cell membrane</location>
        <topology evidence="1">Multi-pass membrane protein</topology>
    </subcellularLocation>
</comment>
<dbReference type="PhylomeDB" id="T1IS40"/>
<dbReference type="EMBL" id="AFFK01018906">
    <property type="status" value="NOT_ANNOTATED_CDS"/>
    <property type="molecule type" value="Genomic_DNA"/>
</dbReference>
<feature type="transmembrane region" description="Helical" evidence="10">
    <location>
        <begin position="482"/>
        <end position="501"/>
    </location>
</feature>
<evidence type="ECO:0000256" key="6">
    <source>
        <dbReference type="ARBA" id="ARBA00022692"/>
    </source>
</evidence>
<evidence type="ECO:0000256" key="9">
    <source>
        <dbReference type="ARBA" id="ARBA00023136"/>
    </source>
</evidence>
<dbReference type="GO" id="GO:0005886">
    <property type="term" value="C:plasma membrane"/>
    <property type="evidence" value="ECO:0007669"/>
    <property type="project" value="UniProtKB-SubCell"/>
</dbReference>
<comment type="similarity">
    <text evidence="2">Belongs to the MIP/aquaporin (TC 1.A.8) family.</text>
</comment>
<keyword evidence="8 10" id="KW-1133">Transmembrane helix</keyword>
<keyword evidence="6 10" id="KW-0812">Transmembrane</keyword>
<dbReference type="EnsemblMetazoa" id="SMAR003902-RA">
    <property type="protein sequence ID" value="SMAR003902-PA"/>
    <property type="gene ID" value="SMAR003902"/>
</dbReference>
<proteinExistence type="inferred from homology"/>
<comment type="subunit">
    <text evidence="3">Homotetramer.</text>
</comment>
<sequence>MGSRVKTAIIKFLGCNELKKANIWKSLIAEFIGTFFLVLVGCGSCIGWSITADLVQIALAFGVTVATMVQCICHVSGGHINPAVSIGMLVTGRISLLRYFFYILCQCGGAIVGAALLRAFTPDSLHKTLGSTLFNRNISELEAFGVEFFITFVLVFTVFAVCDPNRTDVKGSAPLAIGLSVATCHLFALPYTGSSMNPARSLGPAVIMNIWNGHWVYWVGPNLGGIAAAVLYHLVLSAPKPVSTVELLTKEEVQTYLKEFLSITSPHCTMSSKSFLDKFLNHKEITTANLWKSLIAELIGTFFLVLVGCGSCISWNEPDDLLQIALAFGVTVATMVQCICHISGGHINPAVSIGMLVTGKIGLIRCLLYILGQCIGAVIGSALLRAFTPEALHKSLGATIVNEDVGGAEAFGIELFITFVLVFTVFAVCDENREDVKGSAPLAIGLSVATCHLFAIPYTGSSMNPARSFGPAVVMNIWDDHWVYWVGPSFGGALAAILYHFGLSGSKQEQQNGLPK</sequence>
<evidence type="ECO:0008006" key="13">
    <source>
        <dbReference type="Google" id="ProtNLM"/>
    </source>
</evidence>
<feature type="transmembrane region" description="Helical" evidence="10">
    <location>
        <begin position="407"/>
        <end position="428"/>
    </location>
</feature>
<evidence type="ECO:0000256" key="7">
    <source>
        <dbReference type="ARBA" id="ARBA00022737"/>
    </source>
</evidence>
<feature type="transmembrane region" description="Helical" evidence="10">
    <location>
        <begin position="173"/>
        <end position="192"/>
    </location>
</feature>
<evidence type="ECO:0000256" key="10">
    <source>
        <dbReference type="SAM" id="Phobius"/>
    </source>
</evidence>
<dbReference type="PROSITE" id="PS00221">
    <property type="entry name" value="MIP"/>
    <property type="match status" value="2"/>
</dbReference>
<dbReference type="Pfam" id="PF00230">
    <property type="entry name" value="MIP"/>
    <property type="match status" value="2"/>
</dbReference>
<dbReference type="PANTHER" id="PTHR19139:SF199">
    <property type="entry name" value="MIP17260P"/>
    <property type="match status" value="1"/>
</dbReference>
<protein>
    <recommendedName>
        <fullName evidence="13">Aquaporin</fullName>
    </recommendedName>
</protein>
<evidence type="ECO:0000256" key="2">
    <source>
        <dbReference type="ARBA" id="ARBA00006175"/>
    </source>
</evidence>
<dbReference type="OMA" id="VWANHWI"/>
<evidence type="ECO:0000256" key="8">
    <source>
        <dbReference type="ARBA" id="ARBA00022989"/>
    </source>
</evidence>
<feature type="transmembrane region" description="Helical" evidence="10">
    <location>
        <begin position="215"/>
        <end position="235"/>
    </location>
</feature>
<evidence type="ECO:0000313" key="11">
    <source>
        <dbReference type="EnsemblMetazoa" id="SMAR003902-PA"/>
    </source>
</evidence>
<dbReference type="STRING" id="126957.T1IS40"/>
<dbReference type="InterPro" id="IPR023271">
    <property type="entry name" value="Aquaporin-like"/>
</dbReference>
<dbReference type="InterPro" id="IPR000425">
    <property type="entry name" value="MIP"/>
</dbReference>
<keyword evidence="12" id="KW-1185">Reference proteome</keyword>
<dbReference type="AlphaFoldDB" id="T1IS40"/>
<keyword evidence="4" id="KW-0813">Transport</keyword>